<dbReference type="Proteomes" id="UP000294933">
    <property type="component" value="Unassembled WGS sequence"/>
</dbReference>
<dbReference type="EMBL" id="ML170208">
    <property type="protein sequence ID" value="TDL18439.1"/>
    <property type="molecule type" value="Genomic_DNA"/>
</dbReference>
<dbReference type="InterPro" id="IPR003607">
    <property type="entry name" value="HD/PDEase_dom"/>
</dbReference>
<dbReference type="SUPFAM" id="SSF109604">
    <property type="entry name" value="HD-domain/PDEase-like"/>
    <property type="match status" value="1"/>
</dbReference>
<dbReference type="InterPro" id="IPR050135">
    <property type="entry name" value="dGTPase-like"/>
</dbReference>
<organism evidence="3 4">
    <name type="scientific">Rickenella mellea</name>
    <dbReference type="NCBI Taxonomy" id="50990"/>
    <lineage>
        <taxon>Eukaryota</taxon>
        <taxon>Fungi</taxon>
        <taxon>Dikarya</taxon>
        <taxon>Basidiomycota</taxon>
        <taxon>Agaricomycotina</taxon>
        <taxon>Agaricomycetes</taxon>
        <taxon>Hymenochaetales</taxon>
        <taxon>Rickenellaceae</taxon>
        <taxon>Rickenella</taxon>
    </lineage>
</organism>
<feature type="region of interest" description="Disordered" evidence="1">
    <location>
        <begin position="467"/>
        <end position="642"/>
    </location>
</feature>
<keyword evidence="4" id="KW-1185">Reference proteome</keyword>
<dbReference type="PANTHER" id="PTHR11373:SF4">
    <property type="entry name" value="DEOXYNUCLEOSIDE TRIPHOSPHATE TRIPHOSPHOHYDROLASE SAMHD1"/>
    <property type="match status" value="1"/>
</dbReference>
<evidence type="ECO:0000259" key="2">
    <source>
        <dbReference type="SMART" id="SM00471"/>
    </source>
</evidence>
<dbReference type="SMART" id="SM00471">
    <property type="entry name" value="HDc"/>
    <property type="match status" value="1"/>
</dbReference>
<dbReference type="InterPro" id="IPR006674">
    <property type="entry name" value="HD_domain"/>
</dbReference>
<dbReference type="CDD" id="cd00077">
    <property type="entry name" value="HDc"/>
    <property type="match status" value="1"/>
</dbReference>
<feature type="compositionally biased region" description="Polar residues" evidence="1">
    <location>
        <begin position="518"/>
        <end position="533"/>
    </location>
</feature>
<dbReference type="PANTHER" id="PTHR11373">
    <property type="entry name" value="DEOXYNUCLEOSIDE TRIPHOSPHATE TRIPHOSPHOHYDROLASE"/>
    <property type="match status" value="1"/>
</dbReference>
<dbReference type="GO" id="GO:0008832">
    <property type="term" value="F:dGTPase activity"/>
    <property type="evidence" value="ECO:0007669"/>
    <property type="project" value="TreeGrafter"/>
</dbReference>
<reference evidence="3 4" key="1">
    <citation type="submission" date="2018-06" db="EMBL/GenBank/DDBJ databases">
        <title>A transcriptomic atlas of mushroom development highlights an independent origin of complex multicellularity.</title>
        <authorList>
            <consortium name="DOE Joint Genome Institute"/>
            <person name="Krizsan K."/>
            <person name="Almasi E."/>
            <person name="Merenyi Z."/>
            <person name="Sahu N."/>
            <person name="Viragh M."/>
            <person name="Koszo T."/>
            <person name="Mondo S."/>
            <person name="Kiss B."/>
            <person name="Balint B."/>
            <person name="Kues U."/>
            <person name="Barry K."/>
            <person name="Hegedus J.C."/>
            <person name="Henrissat B."/>
            <person name="Johnson J."/>
            <person name="Lipzen A."/>
            <person name="Ohm R."/>
            <person name="Nagy I."/>
            <person name="Pangilinan J."/>
            <person name="Yan J."/>
            <person name="Xiong Y."/>
            <person name="Grigoriev I.V."/>
            <person name="Hibbett D.S."/>
            <person name="Nagy L.G."/>
        </authorList>
    </citation>
    <scope>NUCLEOTIDE SEQUENCE [LARGE SCALE GENOMIC DNA]</scope>
    <source>
        <strain evidence="3 4">SZMC22713</strain>
    </source>
</reference>
<feature type="compositionally biased region" description="Polar residues" evidence="1">
    <location>
        <begin position="559"/>
        <end position="568"/>
    </location>
</feature>
<gene>
    <name evidence="3" type="ORF">BD410DRAFT_900881</name>
</gene>
<dbReference type="GO" id="GO:0005634">
    <property type="term" value="C:nucleus"/>
    <property type="evidence" value="ECO:0007669"/>
    <property type="project" value="TreeGrafter"/>
</dbReference>
<dbReference type="OrthoDB" id="9991235at2759"/>
<feature type="compositionally biased region" description="Polar residues" evidence="1">
    <location>
        <begin position="501"/>
        <end position="510"/>
    </location>
</feature>
<sequence length="642" mass="72252">MSFNPSEYEVEECLAASSQHTTARSIKDPVHDFIPLSSFICAFIDTRQFQRLRYIKQLGTSYYVWPGASHNRFEHCIGVAYLAKLMVERLRSEQPELAITERDVRCVELAGLCHDLGHGPWSHVWDGHFIPEVLPGKSWSHEDASEMMFDDLILQNEINIPQDDINFVKDLIKGVPNHSRNKIPPEKGFLFEIVANKRNGIDVDKFDYIVRDTHAVGDHGVIPVKRLIESARVVNNEICYHIKDANTIYELCYTRFSNHKRIYNHKTAKAIEYMIVDALMLAEPTMKIAEQIMDPRRYVYLTDDIMLEIEKSEQPELAPARAIFDRIRTRDLYKLVDYQVIGWEYRKLLRDLVTPSRIVAAAKDLELTSGGSPTTPVDEDIIDTLTKEHVIVDIATMHYGMGEKNPMDFVRFYSKVNINQAAKAGRGDVSQLMPKCFGEVLLRIFTRDVRYFGIIQAGYRAVLRSLPDDLDDNPRPPTPPLTESEQPATPGRDSRRGSVTEHLSQLSSSHPKAGGSTGSRASPFWNNSFTQVPKNYVPPSPSQEHRRLRRESPDASGASRVSSFTLSDGTAGTGSGEGGEVVTPKAKAPPHSPFGKNDKLEVPKRELSQSPSQGHRRSSRRKAVDDGGSTAEGSNAAKRRKI</sequence>
<feature type="domain" description="HD/PDEase" evidence="2">
    <location>
        <begin position="68"/>
        <end position="218"/>
    </location>
</feature>
<dbReference type="VEuPathDB" id="FungiDB:BD410DRAFT_900881"/>
<dbReference type="STRING" id="50990.A0A4Y7PV28"/>
<dbReference type="AlphaFoldDB" id="A0A4Y7PV28"/>
<dbReference type="Pfam" id="PF19276">
    <property type="entry name" value="HD_assoc_2"/>
    <property type="match status" value="1"/>
</dbReference>
<name>A0A4Y7PV28_9AGAM</name>
<evidence type="ECO:0000256" key="1">
    <source>
        <dbReference type="SAM" id="MobiDB-lite"/>
    </source>
</evidence>
<dbReference type="GO" id="GO:0006203">
    <property type="term" value="P:dGTP catabolic process"/>
    <property type="evidence" value="ECO:0007669"/>
    <property type="project" value="TreeGrafter"/>
</dbReference>
<protein>
    <submittedName>
        <fullName evidence="3">HD-domain/PDEase-like protein</fullName>
    </submittedName>
</protein>
<dbReference type="Pfam" id="PF01966">
    <property type="entry name" value="HD"/>
    <property type="match status" value="1"/>
</dbReference>
<evidence type="ECO:0000313" key="4">
    <source>
        <dbReference type="Proteomes" id="UP000294933"/>
    </source>
</evidence>
<dbReference type="Gene3D" id="3.30.70.2760">
    <property type="match status" value="1"/>
</dbReference>
<feature type="compositionally biased region" description="Basic and acidic residues" evidence="1">
    <location>
        <begin position="596"/>
        <end position="607"/>
    </location>
</feature>
<dbReference type="Gene3D" id="1.10.3210.10">
    <property type="entry name" value="Hypothetical protein af1432"/>
    <property type="match status" value="1"/>
</dbReference>
<proteinExistence type="predicted"/>
<dbReference type="InterPro" id="IPR045509">
    <property type="entry name" value="HD_assoc_2"/>
</dbReference>
<accession>A0A4Y7PV28</accession>
<evidence type="ECO:0000313" key="3">
    <source>
        <dbReference type="EMBL" id="TDL18439.1"/>
    </source>
</evidence>